<dbReference type="InterPro" id="IPR025516">
    <property type="entry name" value="DUF4404"/>
</dbReference>
<protein>
    <submittedName>
        <fullName evidence="1">DUF4404 family protein</fullName>
    </submittedName>
</protein>
<dbReference type="OrthoDB" id="8779496at2"/>
<name>A0A3A3G3B3_9BURK</name>
<sequence>MSNEQLKSTLQDLHRHLESAGAEVDAELKDLLQVLDSDINQLLQQETPASPDEDSLAGRAQQLAARFAARHPQLEVALRELGLTLERMGI</sequence>
<accession>A0A3A3G3B3</accession>
<comment type="caution">
    <text evidence="1">The sequence shown here is derived from an EMBL/GenBank/DDBJ whole genome shotgun (WGS) entry which is preliminary data.</text>
</comment>
<organism evidence="1 2">
    <name type="scientific">Noviherbaspirillum sedimenti</name>
    <dbReference type="NCBI Taxonomy" id="2320865"/>
    <lineage>
        <taxon>Bacteria</taxon>
        <taxon>Pseudomonadati</taxon>
        <taxon>Pseudomonadota</taxon>
        <taxon>Betaproteobacteria</taxon>
        <taxon>Burkholderiales</taxon>
        <taxon>Oxalobacteraceae</taxon>
        <taxon>Noviherbaspirillum</taxon>
    </lineage>
</organism>
<dbReference type="EMBL" id="QYUQ01000002">
    <property type="protein sequence ID" value="RJG02978.1"/>
    <property type="molecule type" value="Genomic_DNA"/>
</dbReference>
<evidence type="ECO:0000313" key="2">
    <source>
        <dbReference type="Proteomes" id="UP000266327"/>
    </source>
</evidence>
<proteinExistence type="predicted"/>
<dbReference type="Pfam" id="PF14357">
    <property type="entry name" value="DUF4404"/>
    <property type="match status" value="1"/>
</dbReference>
<dbReference type="Proteomes" id="UP000266327">
    <property type="component" value="Unassembled WGS sequence"/>
</dbReference>
<dbReference type="AlphaFoldDB" id="A0A3A3G3B3"/>
<keyword evidence="2" id="KW-1185">Reference proteome</keyword>
<evidence type="ECO:0000313" key="1">
    <source>
        <dbReference type="EMBL" id="RJG02978.1"/>
    </source>
</evidence>
<reference evidence="2" key="1">
    <citation type="submission" date="2018-09" db="EMBL/GenBank/DDBJ databases">
        <authorList>
            <person name="Zhu H."/>
        </authorList>
    </citation>
    <scope>NUCLEOTIDE SEQUENCE [LARGE SCALE GENOMIC DNA]</scope>
    <source>
        <strain evidence="2">K1S02-23</strain>
    </source>
</reference>
<gene>
    <name evidence="1" type="ORF">D3878_16460</name>
</gene>
<dbReference type="RefSeq" id="WP_119786478.1">
    <property type="nucleotide sequence ID" value="NZ_QYUQ01000002.1"/>
</dbReference>